<feature type="domain" description="Type I restriction modification DNA specificity" evidence="4">
    <location>
        <begin position="109"/>
        <end position="191"/>
    </location>
</feature>
<reference evidence="5 6" key="1">
    <citation type="submission" date="2024-09" db="EMBL/GenBank/DDBJ databases">
        <authorList>
            <person name="D'Angelo T."/>
        </authorList>
    </citation>
    <scope>NUCLEOTIDE SEQUENCE [LARGE SCALE GENOMIC DNA]</scope>
    <source>
        <strain evidence="5">SAG AM-320-E07</strain>
    </source>
</reference>
<dbReference type="Proteomes" id="UP001593833">
    <property type="component" value="Unassembled WGS sequence"/>
</dbReference>
<dbReference type="InterPro" id="IPR051212">
    <property type="entry name" value="Type-I_RE_S_subunit"/>
</dbReference>
<dbReference type="SUPFAM" id="SSF116734">
    <property type="entry name" value="DNA methylase specificity domain"/>
    <property type="match status" value="2"/>
</dbReference>
<evidence type="ECO:0000256" key="2">
    <source>
        <dbReference type="ARBA" id="ARBA00022747"/>
    </source>
</evidence>
<dbReference type="InterPro" id="IPR044946">
    <property type="entry name" value="Restrct_endonuc_typeI_TRD_sf"/>
</dbReference>
<dbReference type="PANTHER" id="PTHR43140:SF1">
    <property type="entry name" value="TYPE I RESTRICTION ENZYME ECOKI SPECIFICITY SUBUNIT"/>
    <property type="match status" value="1"/>
</dbReference>
<evidence type="ECO:0000256" key="3">
    <source>
        <dbReference type="ARBA" id="ARBA00023125"/>
    </source>
</evidence>
<evidence type="ECO:0000313" key="5">
    <source>
        <dbReference type="EMBL" id="MFC1572413.1"/>
    </source>
</evidence>
<keyword evidence="3" id="KW-0238">DNA-binding</keyword>
<dbReference type="CDD" id="cd17260">
    <property type="entry name" value="RMtype1_S_EcoEI-TRD1-CR1_like"/>
    <property type="match status" value="1"/>
</dbReference>
<keyword evidence="5" id="KW-0255">Endonuclease</keyword>
<dbReference type="Pfam" id="PF01420">
    <property type="entry name" value="Methylase_S"/>
    <property type="match status" value="1"/>
</dbReference>
<dbReference type="EC" id="3.1.21.-" evidence="5"/>
<dbReference type="EMBL" id="JBHPKH010000015">
    <property type="protein sequence ID" value="MFC1572413.1"/>
    <property type="molecule type" value="Genomic_DNA"/>
</dbReference>
<keyword evidence="5" id="KW-0540">Nuclease</keyword>
<dbReference type="GO" id="GO:0004519">
    <property type="term" value="F:endonuclease activity"/>
    <property type="evidence" value="ECO:0007669"/>
    <property type="project" value="UniProtKB-KW"/>
</dbReference>
<dbReference type="InterPro" id="IPR000055">
    <property type="entry name" value="Restrct_endonuc_typeI_TRD"/>
</dbReference>
<keyword evidence="6" id="KW-1185">Reference proteome</keyword>
<name>A0ABV6YJC0_UNCEI</name>
<evidence type="ECO:0000256" key="1">
    <source>
        <dbReference type="ARBA" id="ARBA00010923"/>
    </source>
</evidence>
<comment type="similarity">
    <text evidence="1">Belongs to the type-I restriction system S methylase family.</text>
</comment>
<gene>
    <name evidence="5" type="ORF">ACFL6M_02330</name>
</gene>
<organism evidence="5 6">
    <name type="scientific">Eiseniibacteriota bacterium</name>
    <dbReference type="NCBI Taxonomy" id="2212470"/>
    <lineage>
        <taxon>Bacteria</taxon>
        <taxon>Candidatus Eiseniibacteriota</taxon>
    </lineage>
</organism>
<keyword evidence="2" id="KW-0680">Restriction system</keyword>
<protein>
    <submittedName>
        <fullName evidence="5">Restriction endonuclease subunit S</fullName>
        <ecNumber evidence="5">3.1.21.-</ecNumber>
    </submittedName>
</protein>
<dbReference type="PANTHER" id="PTHR43140">
    <property type="entry name" value="TYPE-1 RESTRICTION ENZYME ECOKI SPECIFICITY PROTEIN"/>
    <property type="match status" value="1"/>
</dbReference>
<proteinExistence type="inferred from homology"/>
<dbReference type="Gene3D" id="3.90.220.20">
    <property type="entry name" value="DNA methylase specificity domains"/>
    <property type="match status" value="2"/>
</dbReference>
<keyword evidence="5" id="KW-0378">Hydrolase</keyword>
<dbReference type="GO" id="GO:0016787">
    <property type="term" value="F:hydrolase activity"/>
    <property type="evidence" value="ECO:0007669"/>
    <property type="project" value="UniProtKB-KW"/>
</dbReference>
<sequence>MMLPAYPKYKSSDVEWLGEVPRHWVVKRGRFCMDVNPRSQRLRDLGPDDEISFVPMEAIGECGGLRLEFTRAIADMGSGYTEFEDGDVIVAKITPCFENGKGALATNLLNRAAYGTTELHVLRAFPTLESRYLFYLTISQLFRSTGEGEMYGAGGQKRVPSEFCENFRVPLPSPSEQRTIADFLDRETARIDTLMAKEGMLIARLKEKRTALISRTVTHGLPPDAARAAGLEPHTKLKPSGIDWLGEVPESWTTIQFKRICRRVDVGIAEAATHAYCDDGVPIIRSTNVKPNRLDLTEVLRVEPWFAERNRSKKLHAGDLVTVRTGYPGTTAVIPPEFEGSQCFTLVMSTLKSLECPRFFSYFFNAEAGRVFFEMEGWGTAQTNISVPIVQRVPVVHPPPEEQRAIVDFLDCETAKIDQLLAKVTTAIECLREYRTTLITAAVTGTVDLRGVVA</sequence>
<evidence type="ECO:0000259" key="4">
    <source>
        <dbReference type="Pfam" id="PF01420"/>
    </source>
</evidence>
<evidence type="ECO:0000313" key="6">
    <source>
        <dbReference type="Proteomes" id="UP001593833"/>
    </source>
</evidence>
<comment type="caution">
    <text evidence="5">The sequence shown here is derived from an EMBL/GenBank/DDBJ whole genome shotgun (WGS) entry which is preliminary data.</text>
</comment>
<accession>A0ABV6YJC0</accession>